<dbReference type="SUPFAM" id="SSF143120">
    <property type="entry name" value="YefM-like"/>
    <property type="match status" value="1"/>
</dbReference>
<accession>A0ABP9PH46</accession>
<reference evidence="3" key="1">
    <citation type="journal article" date="2019" name="Int. J. Syst. Evol. Microbiol.">
        <title>The Global Catalogue of Microorganisms (GCM) 10K type strain sequencing project: providing services to taxonomists for standard genome sequencing and annotation.</title>
        <authorList>
            <consortium name="The Broad Institute Genomics Platform"/>
            <consortium name="The Broad Institute Genome Sequencing Center for Infectious Disease"/>
            <person name="Wu L."/>
            <person name="Ma J."/>
        </authorList>
    </citation>
    <scope>NUCLEOTIDE SEQUENCE [LARGE SCALE GENOMIC DNA]</scope>
    <source>
        <strain evidence="3">JCM 18303</strain>
    </source>
</reference>
<protein>
    <recommendedName>
        <fullName evidence="4">Antitoxin</fullName>
    </recommendedName>
</protein>
<evidence type="ECO:0008006" key="4">
    <source>
        <dbReference type="Google" id="ProtNLM"/>
    </source>
</evidence>
<name>A0ABP9PH46_9PSEU</name>
<dbReference type="Proteomes" id="UP001428817">
    <property type="component" value="Unassembled WGS sequence"/>
</dbReference>
<evidence type="ECO:0000313" key="2">
    <source>
        <dbReference type="EMBL" id="GAA5145627.1"/>
    </source>
</evidence>
<evidence type="ECO:0000256" key="1">
    <source>
        <dbReference type="ARBA" id="ARBA00009981"/>
    </source>
</evidence>
<dbReference type="InterPro" id="IPR036165">
    <property type="entry name" value="YefM-like_sf"/>
</dbReference>
<comment type="similarity">
    <text evidence="1">Belongs to the phD/YefM antitoxin family.</text>
</comment>
<gene>
    <name evidence="2" type="ORF">GCM10023321_03810</name>
</gene>
<organism evidence="2 3">
    <name type="scientific">Pseudonocardia eucalypti</name>
    <dbReference type="NCBI Taxonomy" id="648755"/>
    <lineage>
        <taxon>Bacteria</taxon>
        <taxon>Bacillati</taxon>
        <taxon>Actinomycetota</taxon>
        <taxon>Actinomycetes</taxon>
        <taxon>Pseudonocardiales</taxon>
        <taxon>Pseudonocardiaceae</taxon>
        <taxon>Pseudonocardia</taxon>
    </lineage>
</organism>
<sequence>MKRYPHSVSEIIKQSELRNDNAAIMRRVAAGESFTVTVNGVPVADLVPHQRSRKRVLIPAAEVDAMLRDLPPIDYEEWKRDIAEIDYLLHDTEIGPPQEDEDPR</sequence>
<evidence type="ECO:0000313" key="3">
    <source>
        <dbReference type="Proteomes" id="UP001428817"/>
    </source>
</evidence>
<proteinExistence type="inferred from homology"/>
<dbReference type="EMBL" id="BAABJP010000001">
    <property type="protein sequence ID" value="GAA5145627.1"/>
    <property type="molecule type" value="Genomic_DNA"/>
</dbReference>
<keyword evidence="3" id="KW-1185">Reference proteome</keyword>
<comment type="caution">
    <text evidence="2">The sequence shown here is derived from an EMBL/GenBank/DDBJ whole genome shotgun (WGS) entry which is preliminary data.</text>
</comment>
<dbReference type="NCBIfam" id="TIGR01552">
    <property type="entry name" value="phd_fam"/>
    <property type="match status" value="1"/>
</dbReference>